<proteinExistence type="predicted"/>
<protein>
    <submittedName>
        <fullName evidence="1">Uncharacterized protein</fullName>
    </submittedName>
</protein>
<keyword evidence="2" id="KW-1185">Reference proteome</keyword>
<name>A0A9E7MQD9_9CAUD</name>
<evidence type="ECO:0000313" key="2">
    <source>
        <dbReference type="Proteomes" id="UP001057221"/>
    </source>
</evidence>
<accession>A0A9E7MQD9</accession>
<gene>
    <name evidence="1" type="ORF">DOMOVOI_02440</name>
</gene>
<organism evidence="1 2">
    <name type="scientific">Brevundimonas phage vB_BpoS-Domovoi</name>
    <dbReference type="NCBI Taxonomy" id="2948598"/>
    <lineage>
        <taxon>Viruses</taxon>
        <taxon>Duplodnaviria</taxon>
        <taxon>Heunggongvirae</taxon>
        <taxon>Uroviricota</taxon>
        <taxon>Caudoviricetes</taxon>
        <taxon>Jeanschmidtviridae</taxon>
        <taxon>Marchewkavirus</taxon>
        <taxon>Marchewkavirus domovoi</taxon>
    </lineage>
</organism>
<evidence type="ECO:0000313" key="1">
    <source>
        <dbReference type="EMBL" id="USN14718.1"/>
    </source>
</evidence>
<dbReference type="EMBL" id="ON529855">
    <property type="protein sequence ID" value="USN14718.1"/>
    <property type="molecule type" value="Genomic_DNA"/>
</dbReference>
<dbReference type="Proteomes" id="UP001057221">
    <property type="component" value="Segment"/>
</dbReference>
<reference evidence="1 2" key="1">
    <citation type="submission" date="2022-05" db="EMBL/GenBank/DDBJ databases">
        <authorList>
            <person name="Friedrich I."/>
            <person name="Poehlein A."/>
            <person name="Schneider D."/>
            <person name="Hertel R."/>
            <person name="Daniel R."/>
        </authorList>
    </citation>
    <scope>NUCLEOTIDE SEQUENCE [LARGE SCALE GENOMIC DNA]</scope>
</reference>
<sequence length="176" mass="19806">MSQSDLPLLPEHQRDDVVPGPRIPARYGSYSTSLRRSTREWRVLERGDPLTWSGRWRSVDDYTDADCLVGKYARSGALQGVVAYAKDEGAILEIDGYPVRPEDLTVIENAVHLNDFQRALRLYDTAGGRAADVAAVLEKARLYREEQVKRIRSTGGALRASLLREFGWTEADLEIE</sequence>